<evidence type="ECO:0000313" key="1">
    <source>
        <dbReference type="EMBL" id="MBP1934706.1"/>
    </source>
</evidence>
<reference evidence="1 2" key="1">
    <citation type="submission" date="2021-03" db="EMBL/GenBank/DDBJ databases">
        <title>Genomic Encyclopedia of Type Strains, Phase IV (KMG-IV): sequencing the most valuable type-strain genomes for metagenomic binning, comparative biology and taxonomic classification.</title>
        <authorList>
            <person name="Goeker M."/>
        </authorList>
    </citation>
    <scope>NUCLEOTIDE SEQUENCE [LARGE SCALE GENOMIC DNA]</scope>
    <source>
        <strain evidence="1 2">DSM 24738</strain>
    </source>
</reference>
<proteinExistence type="predicted"/>
<sequence>MTSKYSGGIRVADKEALIPRKNPISRGLDGYIIPTHSIENIDYFNYY</sequence>
<name>A0ABS4GWT6_9BACL</name>
<dbReference type="Proteomes" id="UP001519343">
    <property type="component" value="Unassembled WGS sequence"/>
</dbReference>
<comment type="caution">
    <text evidence="1">The sequence shown here is derived from an EMBL/GenBank/DDBJ whole genome shotgun (WGS) entry which is preliminary data.</text>
</comment>
<keyword evidence="2" id="KW-1185">Reference proteome</keyword>
<protein>
    <submittedName>
        <fullName evidence="1">Uncharacterized protein</fullName>
    </submittedName>
</protein>
<evidence type="ECO:0000313" key="2">
    <source>
        <dbReference type="Proteomes" id="UP001519343"/>
    </source>
</evidence>
<accession>A0ABS4GWT6</accession>
<dbReference type="EMBL" id="JAGGKT010000025">
    <property type="protein sequence ID" value="MBP1934706.1"/>
    <property type="molecule type" value="Genomic_DNA"/>
</dbReference>
<gene>
    <name evidence="1" type="ORF">J2Z37_004726</name>
</gene>
<organism evidence="1 2">
    <name type="scientific">Ammoniphilus resinae</name>
    <dbReference type="NCBI Taxonomy" id="861532"/>
    <lineage>
        <taxon>Bacteria</taxon>
        <taxon>Bacillati</taxon>
        <taxon>Bacillota</taxon>
        <taxon>Bacilli</taxon>
        <taxon>Bacillales</taxon>
        <taxon>Paenibacillaceae</taxon>
        <taxon>Aneurinibacillus group</taxon>
        <taxon>Ammoniphilus</taxon>
    </lineage>
</organism>